<dbReference type="AlphaFoldDB" id="A0A2W1JVR9"/>
<gene>
    <name evidence="1" type="ORF">C1752_01673</name>
</gene>
<evidence type="ECO:0000313" key="1">
    <source>
        <dbReference type="EMBL" id="PZD73824.1"/>
    </source>
</evidence>
<comment type="caution">
    <text evidence="1">The sequence shown here is derived from an EMBL/GenBank/DDBJ whole genome shotgun (WGS) entry which is preliminary data.</text>
</comment>
<dbReference type="Proteomes" id="UP000248857">
    <property type="component" value="Unassembled WGS sequence"/>
</dbReference>
<sequence>MQVEDQSLVLPITTAARQMAAAFSAQQATPDKAQQVCLNTLAVWVTHDYLQMMGIPCDLDAGDSWNPVVRACSNVADLEVAASGRLECRPVQGHEDVCYLPPEVWVDRIGYLVVQISENLRQARLLGFTPTVAAEHLPLGQLRPLESLLAHLSEFSLNPPAIKSPWTQLELWFSGLFADGWQPADALLCQSQPALSFRRAETMDVQIVEGQVQRAKLLSLKPNQAPVVLVLDCKPGQDQRLFCVQVHPLASDAHLPADLQLVVFDEGAEPVLEARSRSADDYIQLQFSGHRGERFSLKVMLGDFSVTEQFVI</sequence>
<reference evidence="1 2" key="1">
    <citation type="journal article" date="2018" name="Sci. Rep.">
        <title>A novel species of the marine cyanobacterium Acaryochloris with a unique pigment content and lifestyle.</title>
        <authorList>
            <person name="Partensky F."/>
            <person name="Six C."/>
            <person name="Ratin M."/>
            <person name="Garczarek L."/>
            <person name="Vaulot D."/>
            <person name="Probert I."/>
            <person name="Calteau A."/>
            <person name="Gourvil P."/>
            <person name="Marie D."/>
            <person name="Grebert T."/>
            <person name="Bouchier C."/>
            <person name="Le Panse S."/>
            <person name="Gachenot M."/>
            <person name="Rodriguez F."/>
            <person name="Garrido J.L."/>
        </authorList>
    </citation>
    <scope>NUCLEOTIDE SEQUENCE [LARGE SCALE GENOMIC DNA]</scope>
    <source>
        <strain evidence="1 2">RCC1774</strain>
    </source>
</reference>
<accession>A0A2W1JVR9</accession>
<protein>
    <recommendedName>
        <fullName evidence="3">DUF1822 domain-containing protein</fullName>
    </recommendedName>
</protein>
<dbReference type="InterPro" id="IPR014951">
    <property type="entry name" value="DUF1822"/>
</dbReference>
<evidence type="ECO:0000313" key="2">
    <source>
        <dbReference type="Proteomes" id="UP000248857"/>
    </source>
</evidence>
<name>A0A2W1JVR9_9CYAN</name>
<proteinExistence type="predicted"/>
<dbReference type="OrthoDB" id="512705at2"/>
<keyword evidence="2" id="KW-1185">Reference proteome</keyword>
<dbReference type="EMBL" id="PQWO01000004">
    <property type="protein sequence ID" value="PZD73824.1"/>
    <property type="molecule type" value="Genomic_DNA"/>
</dbReference>
<dbReference type="Pfam" id="PF08852">
    <property type="entry name" value="DUF1822"/>
    <property type="match status" value="1"/>
</dbReference>
<evidence type="ECO:0008006" key="3">
    <source>
        <dbReference type="Google" id="ProtNLM"/>
    </source>
</evidence>
<organism evidence="1 2">
    <name type="scientific">Acaryochloris thomasi RCC1774</name>
    <dbReference type="NCBI Taxonomy" id="1764569"/>
    <lineage>
        <taxon>Bacteria</taxon>
        <taxon>Bacillati</taxon>
        <taxon>Cyanobacteriota</taxon>
        <taxon>Cyanophyceae</taxon>
        <taxon>Acaryochloridales</taxon>
        <taxon>Acaryochloridaceae</taxon>
        <taxon>Acaryochloris</taxon>
        <taxon>Acaryochloris thomasi</taxon>
    </lineage>
</organism>
<dbReference type="RefSeq" id="WP_110985638.1">
    <property type="nucleotide sequence ID" value="NZ_CAWNWM010000004.1"/>
</dbReference>